<gene>
    <name evidence="3" type="ORF">S06H3_37358</name>
</gene>
<dbReference type="EMBL" id="BARV01022692">
    <property type="protein sequence ID" value="GAI22924.1"/>
    <property type="molecule type" value="Genomic_DNA"/>
</dbReference>
<name>X1NW78_9ZZZZ</name>
<feature type="non-terminal residue" evidence="3">
    <location>
        <position position="248"/>
    </location>
</feature>
<protein>
    <recommendedName>
        <fullName evidence="2">NAD-dependent epimerase/dehydratase domain-containing protein</fullName>
    </recommendedName>
</protein>
<dbReference type="PANTHER" id="PTHR43000">
    <property type="entry name" value="DTDP-D-GLUCOSE 4,6-DEHYDRATASE-RELATED"/>
    <property type="match status" value="1"/>
</dbReference>
<dbReference type="AlphaFoldDB" id="X1NW78"/>
<dbReference type="Pfam" id="PF01370">
    <property type="entry name" value="Epimerase"/>
    <property type="match status" value="1"/>
</dbReference>
<evidence type="ECO:0000313" key="3">
    <source>
        <dbReference type="EMBL" id="GAI22924.1"/>
    </source>
</evidence>
<dbReference type="Gene3D" id="3.90.25.10">
    <property type="entry name" value="UDP-galactose 4-epimerase, domain 1"/>
    <property type="match status" value="1"/>
</dbReference>
<evidence type="ECO:0000256" key="1">
    <source>
        <dbReference type="ARBA" id="ARBA00007637"/>
    </source>
</evidence>
<sequence>MKILITGATGFVGKNLTARCVNEGFNCAIITRDTEKSNNLFGNSVTHILFNKNNTSYKDEIKKFNPEIIVHLASYLTASDNYENMIELIKTNIEFTCFILDSLKNTDVKYFINTGSFSEYYHCDGKLDPAYLYSATKTASRILIDYYSKILDFKYLNIIPYTIYGSGDNSKKIIDIIYDSLENPTPISLTKGEQVLDFIHVDDVTDFYIAILKNIQKIQNHSVYHLGSGKGTSIIDLVKLIEKISGKN</sequence>
<evidence type="ECO:0000259" key="2">
    <source>
        <dbReference type="Pfam" id="PF01370"/>
    </source>
</evidence>
<dbReference type="InterPro" id="IPR001509">
    <property type="entry name" value="Epimerase_deHydtase"/>
</dbReference>
<organism evidence="3">
    <name type="scientific">marine sediment metagenome</name>
    <dbReference type="NCBI Taxonomy" id="412755"/>
    <lineage>
        <taxon>unclassified sequences</taxon>
        <taxon>metagenomes</taxon>
        <taxon>ecological metagenomes</taxon>
    </lineage>
</organism>
<comment type="caution">
    <text evidence="3">The sequence shown here is derived from an EMBL/GenBank/DDBJ whole genome shotgun (WGS) entry which is preliminary data.</text>
</comment>
<accession>X1NW78</accession>
<reference evidence="3" key="1">
    <citation type="journal article" date="2014" name="Front. Microbiol.">
        <title>High frequency of phylogenetically diverse reductive dehalogenase-homologous genes in deep subseafloor sedimentary metagenomes.</title>
        <authorList>
            <person name="Kawai M."/>
            <person name="Futagami T."/>
            <person name="Toyoda A."/>
            <person name="Takaki Y."/>
            <person name="Nishi S."/>
            <person name="Hori S."/>
            <person name="Arai W."/>
            <person name="Tsubouchi T."/>
            <person name="Morono Y."/>
            <person name="Uchiyama I."/>
            <person name="Ito T."/>
            <person name="Fujiyama A."/>
            <person name="Inagaki F."/>
            <person name="Takami H."/>
        </authorList>
    </citation>
    <scope>NUCLEOTIDE SEQUENCE</scope>
    <source>
        <strain evidence="3">Expedition CK06-06</strain>
    </source>
</reference>
<dbReference type="InterPro" id="IPR036291">
    <property type="entry name" value="NAD(P)-bd_dom_sf"/>
</dbReference>
<feature type="domain" description="NAD-dependent epimerase/dehydratase" evidence="2">
    <location>
        <begin position="3"/>
        <end position="227"/>
    </location>
</feature>
<comment type="similarity">
    <text evidence="1">Belongs to the NAD(P)-dependent epimerase/dehydratase family.</text>
</comment>
<dbReference type="Gene3D" id="3.40.50.720">
    <property type="entry name" value="NAD(P)-binding Rossmann-like Domain"/>
    <property type="match status" value="1"/>
</dbReference>
<dbReference type="SUPFAM" id="SSF51735">
    <property type="entry name" value="NAD(P)-binding Rossmann-fold domains"/>
    <property type="match status" value="1"/>
</dbReference>
<proteinExistence type="inferred from homology"/>